<dbReference type="InterPro" id="IPR023168">
    <property type="entry name" value="GatB_Yqey_C_2"/>
</dbReference>
<dbReference type="InterPro" id="IPR003789">
    <property type="entry name" value="Asn/Gln_tRNA_amidoTrase-B-like"/>
</dbReference>
<dbReference type="PANTHER" id="PTHR28055:SF1">
    <property type="entry name" value="ALTERED INHERITANCE OF MITOCHONDRIA PROTEIN 41, MITOCHONDRIAL"/>
    <property type="match status" value="1"/>
</dbReference>
<dbReference type="EMBL" id="JABZGR010000011">
    <property type="protein sequence ID" value="MBF0970375.1"/>
    <property type="molecule type" value="Genomic_DNA"/>
</dbReference>
<dbReference type="Proteomes" id="UP000704068">
    <property type="component" value="Unassembled WGS sequence"/>
</dbReference>
<dbReference type="Pfam" id="PF09424">
    <property type="entry name" value="YqeY"/>
    <property type="match status" value="1"/>
</dbReference>
<dbReference type="AlphaFoldDB" id="A0A929WXM6"/>
<dbReference type="Gene3D" id="1.10.1510.10">
    <property type="entry name" value="Uncharacterised protein YqeY/AIM41 PF09424, N-terminal domain"/>
    <property type="match status" value="1"/>
</dbReference>
<dbReference type="InterPro" id="IPR019004">
    <property type="entry name" value="YqeY/Aim41"/>
</dbReference>
<comment type="caution">
    <text evidence="1">The sequence shown here is derived from an EMBL/GenBank/DDBJ whole genome shotgun (WGS) entry which is preliminary data.</text>
</comment>
<reference evidence="1" key="1">
    <citation type="submission" date="2020-04" db="EMBL/GenBank/DDBJ databases">
        <title>Deep metagenomics examines the oral microbiome during advanced dental caries in children, revealing novel taxa and co-occurrences with host molecules.</title>
        <authorList>
            <person name="Baker J.L."/>
            <person name="Morton J.T."/>
            <person name="Dinis M."/>
            <person name="Alvarez R."/>
            <person name="Tran N.C."/>
            <person name="Knight R."/>
            <person name="Edlund A."/>
        </authorList>
    </citation>
    <scope>NUCLEOTIDE SEQUENCE</scope>
    <source>
        <strain evidence="1">JCVI_34_bin.1</strain>
    </source>
</reference>
<dbReference type="PANTHER" id="PTHR28055">
    <property type="entry name" value="ALTERED INHERITANCE OF MITOCHONDRIA PROTEIN 41, MITOCHONDRIAL"/>
    <property type="match status" value="1"/>
</dbReference>
<evidence type="ECO:0000313" key="2">
    <source>
        <dbReference type="Proteomes" id="UP000704068"/>
    </source>
</evidence>
<evidence type="ECO:0000313" key="1">
    <source>
        <dbReference type="EMBL" id="MBF0970375.1"/>
    </source>
</evidence>
<dbReference type="GO" id="GO:0016884">
    <property type="term" value="F:carbon-nitrogen ligase activity, with glutamine as amido-N-donor"/>
    <property type="evidence" value="ECO:0007669"/>
    <property type="project" value="InterPro"/>
</dbReference>
<protein>
    <submittedName>
        <fullName evidence="1">GatB/YqeY domain-containing protein</fullName>
    </submittedName>
</protein>
<dbReference type="SUPFAM" id="SSF89095">
    <property type="entry name" value="GatB/YqeY motif"/>
    <property type="match status" value="1"/>
</dbReference>
<dbReference type="InterPro" id="IPR042184">
    <property type="entry name" value="YqeY/Aim41_N"/>
</dbReference>
<organism evidence="1 2">
    <name type="scientific">Alloprevotella tannerae</name>
    <dbReference type="NCBI Taxonomy" id="76122"/>
    <lineage>
        <taxon>Bacteria</taxon>
        <taxon>Pseudomonadati</taxon>
        <taxon>Bacteroidota</taxon>
        <taxon>Bacteroidia</taxon>
        <taxon>Bacteroidales</taxon>
        <taxon>Prevotellaceae</taxon>
        <taxon>Alloprevotella</taxon>
    </lineage>
</organism>
<dbReference type="Gene3D" id="1.10.10.410">
    <property type="match status" value="1"/>
</dbReference>
<sequence>MDLFEQISKDIVAAMKAKDKIRLETLRNIKKFFIEAKTAPGANDTLTDAQALKILSKLAKQGRDTAKLYTEQGRPDLAEEEAAQATIIEEYLPKALTPEELEAAVRAIIAETGATSMKDMGRVMGEASKRLAGKADGKAISDRVKKLLAQ</sequence>
<gene>
    <name evidence="1" type="ORF">HXK21_04970</name>
</gene>
<dbReference type="RefSeq" id="WP_298951040.1">
    <property type="nucleotide sequence ID" value="NZ_CAUOSC010000015.1"/>
</dbReference>
<proteinExistence type="predicted"/>
<name>A0A929WXM6_9BACT</name>
<accession>A0A929WXM6</accession>